<protein>
    <submittedName>
        <fullName evidence="2">Uncharacterized protein LOC108740718</fullName>
    </submittedName>
</protein>
<dbReference type="KEGG" id="apln:108740718"/>
<dbReference type="Proteomes" id="UP000192223">
    <property type="component" value="Unplaced"/>
</dbReference>
<reference evidence="2" key="1">
    <citation type="submission" date="2025-08" db="UniProtKB">
        <authorList>
            <consortium name="RefSeq"/>
        </authorList>
    </citation>
    <scope>IDENTIFICATION</scope>
    <source>
        <tissue evidence="2">Entire body</tissue>
    </source>
</reference>
<dbReference type="RefSeq" id="XP_018330660.1">
    <property type="nucleotide sequence ID" value="XM_018475158.1"/>
</dbReference>
<dbReference type="OrthoDB" id="6819088at2759"/>
<dbReference type="InParanoid" id="A0A1W4XE91"/>
<sequence>MPLVVAMALSGLEADQWNDELREMYEQGAQLVHKSCHHDLLRRPSVSSPSASSVASSYQSSIESGISSLSPSSGSGEFVSPFISQPPLELTCIGLSHRARAVEDIEKELFRKSTPKGTADFSQRRYGGIQVTIKYRDRNVLELGDHIKNTRNFFDPAVIPKGVMSYFENRSQISRLSGAEPPNFRFHKCSYSECGFNEPHYF</sequence>
<name>A0A1W4XE91_AGRPL</name>
<evidence type="ECO:0000313" key="2">
    <source>
        <dbReference type="RefSeq" id="XP_018330660.1"/>
    </source>
</evidence>
<proteinExistence type="predicted"/>
<dbReference type="AlphaFoldDB" id="A0A1W4XE91"/>
<evidence type="ECO:0000313" key="1">
    <source>
        <dbReference type="Proteomes" id="UP000192223"/>
    </source>
</evidence>
<accession>A0A1W4XE91</accession>
<dbReference type="GeneID" id="108740718"/>
<organism evidence="1 2">
    <name type="scientific">Agrilus planipennis</name>
    <name type="common">Emerald ash borer</name>
    <name type="synonym">Agrilus marcopoli</name>
    <dbReference type="NCBI Taxonomy" id="224129"/>
    <lineage>
        <taxon>Eukaryota</taxon>
        <taxon>Metazoa</taxon>
        <taxon>Ecdysozoa</taxon>
        <taxon>Arthropoda</taxon>
        <taxon>Hexapoda</taxon>
        <taxon>Insecta</taxon>
        <taxon>Pterygota</taxon>
        <taxon>Neoptera</taxon>
        <taxon>Endopterygota</taxon>
        <taxon>Coleoptera</taxon>
        <taxon>Polyphaga</taxon>
        <taxon>Elateriformia</taxon>
        <taxon>Buprestoidea</taxon>
        <taxon>Buprestidae</taxon>
        <taxon>Agrilinae</taxon>
        <taxon>Agrilus</taxon>
    </lineage>
</organism>
<keyword evidence="1" id="KW-1185">Reference proteome</keyword>
<gene>
    <name evidence="2" type="primary">LOC108740718</name>
</gene>